<evidence type="ECO:0000313" key="8">
    <source>
        <dbReference type="EMBL" id="MFC4676826.1"/>
    </source>
</evidence>
<proteinExistence type="inferred from homology"/>
<comment type="similarity">
    <text evidence="2">Belongs to the SusD family.</text>
</comment>
<accession>A0ABV9L3H0</accession>
<reference evidence="9" key="1">
    <citation type="journal article" date="2019" name="Int. J. Syst. Evol. Microbiol.">
        <title>The Global Catalogue of Microorganisms (GCM) 10K type strain sequencing project: providing services to taxonomists for standard genome sequencing and annotation.</title>
        <authorList>
            <consortium name="The Broad Institute Genomics Platform"/>
            <consortium name="The Broad Institute Genome Sequencing Center for Infectious Disease"/>
            <person name="Wu L."/>
            <person name="Ma J."/>
        </authorList>
    </citation>
    <scope>NUCLEOTIDE SEQUENCE [LARGE SCALE GENOMIC DNA]</scope>
    <source>
        <strain evidence="9">CCUG 66188</strain>
    </source>
</reference>
<keyword evidence="9" id="KW-1185">Reference proteome</keyword>
<dbReference type="InterPro" id="IPR012944">
    <property type="entry name" value="SusD_RagB_dom"/>
</dbReference>
<dbReference type="Proteomes" id="UP001596023">
    <property type="component" value="Unassembled WGS sequence"/>
</dbReference>
<evidence type="ECO:0000313" key="9">
    <source>
        <dbReference type="Proteomes" id="UP001596023"/>
    </source>
</evidence>
<feature type="domain" description="RagB/SusD" evidence="7">
    <location>
        <begin position="301"/>
        <end position="623"/>
    </location>
</feature>
<evidence type="ECO:0000256" key="2">
    <source>
        <dbReference type="ARBA" id="ARBA00006275"/>
    </source>
</evidence>
<gene>
    <name evidence="8" type="ORF">ACFO6W_24395</name>
</gene>
<comment type="subcellular location">
    <subcellularLocation>
        <location evidence="1">Cell outer membrane</location>
    </subcellularLocation>
</comment>
<keyword evidence="3 6" id="KW-0732">Signal</keyword>
<keyword evidence="4" id="KW-0472">Membrane</keyword>
<keyword evidence="5" id="KW-0998">Cell outer membrane</keyword>
<dbReference type="Gene3D" id="1.25.40.390">
    <property type="match status" value="1"/>
</dbReference>
<comment type="caution">
    <text evidence="8">The sequence shown here is derived from an EMBL/GenBank/DDBJ whole genome shotgun (WGS) entry which is preliminary data.</text>
</comment>
<feature type="signal peptide" evidence="6">
    <location>
        <begin position="1"/>
        <end position="28"/>
    </location>
</feature>
<dbReference type="EMBL" id="JBHSGN010000160">
    <property type="protein sequence ID" value="MFC4676826.1"/>
    <property type="molecule type" value="Genomic_DNA"/>
</dbReference>
<protein>
    <submittedName>
        <fullName evidence="8">RagB/SusD family nutrient uptake outer membrane protein</fullName>
    </submittedName>
</protein>
<dbReference type="InterPro" id="IPR011990">
    <property type="entry name" value="TPR-like_helical_dom_sf"/>
</dbReference>
<dbReference type="RefSeq" id="WP_380001432.1">
    <property type="nucleotide sequence ID" value="NZ_JBHSGN010000160.1"/>
</dbReference>
<feature type="chain" id="PRO_5046792073" evidence="6">
    <location>
        <begin position="29"/>
        <end position="624"/>
    </location>
</feature>
<sequence length="624" mass="70851">MKIINITKKAVFAFALLSILLISSCSDYLDRPQLNSPDDGTYWTQESNVRLFANEFYTQFFVGYNSSWTLDYSHFKGYVFSDDVVSKNVQALFETSVPSTLGSNSNTSNTSGVPSAPAWRSQYAGPTWYFGWIRKSNLMINRIETRMQGILSQEASNHWIAVARFFKALDYCRLVSVFGDVPYFEQEFTTADKDIMYKDRTPRNEVMDNVYNEFKSVLQNLRENDGNQTLNRDVAAAFISRWMLFEGTWQKYHNGDETRAKKFLEFAVEASEIVMNSNKGYAIATDLRTLFGSDNLAGNKECIMYRHYDASQSITHCIASYNCSYEAQDLSANLDVVRAFICKDGNVWQSSTVTDAKKFDLANLIKTRDPRFEASFFDQLNERAAALLFTVKFVDREGPRLTPPIPAKYYSNTNTNDAPVIRLGEILLNWIEAKAELATIGGAAITQADINKSVNVLRNRPLDQEAISKGVVKTAPMNLSTLPNDPARDADVTQLIWEIRRERRMELYMEPARLLDIKRWKKINYMKGSVKPDILKGIWVDIPNEIPSLVAETKKGITQVMKEDGTIVKFDGTNAAAMVGYYLPEGVKDRDDFTDRVYLSPVGKNQIDLYAGQGYKLTQTPGWQ</sequence>
<evidence type="ECO:0000256" key="5">
    <source>
        <dbReference type="ARBA" id="ARBA00023237"/>
    </source>
</evidence>
<organism evidence="8 9">
    <name type="scientific">Dysgonomonas termitidis</name>
    <dbReference type="NCBI Taxonomy" id="1516126"/>
    <lineage>
        <taxon>Bacteria</taxon>
        <taxon>Pseudomonadati</taxon>
        <taxon>Bacteroidota</taxon>
        <taxon>Bacteroidia</taxon>
        <taxon>Bacteroidales</taxon>
        <taxon>Dysgonomonadaceae</taxon>
        <taxon>Dysgonomonas</taxon>
    </lineage>
</organism>
<evidence type="ECO:0000256" key="3">
    <source>
        <dbReference type="ARBA" id="ARBA00022729"/>
    </source>
</evidence>
<dbReference type="SUPFAM" id="SSF48452">
    <property type="entry name" value="TPR-like"/>
    <property type="match status" value="1"/>
</dbReference>
<evidence type="ECO:0000256" key="1">
    <source>
        <dbReference type="ARBA" id="ARBA00004442"/>
    </source>
</evidence>
<dbReference type="PROSITE" id="PS51257">
    <property type="entry name" value="PROKAR_LIPOPROTEIN"/>
    <property type="match status" value="1"/>
</dbReference>
<dbReference type="Pfam" id="PF07980">
    <property type="entry name" value="SusD_RagB"/>
    <property type="match status" value="1"/>
</dbReference>
<name>A0ABV9L3H0_9BACT</name>
<evidence type="ECO:0000259" key="7">
    <source>
        <dbReference type="Pfam" id="PF07980"/>
    </source>
</evidence>
<evidence type="ECO:0000256" key="4">
    <source>
        <dbReference type="ARBA" id="ARBA00023136"/>
    </source>
</evidence>
<evidence type="ECO:0000256" key="6">
    <source>
        <dbReference type="SAM" id="SignalP"/>
    </source>
</evidence>